<gene>
    <name evidence="1" type="ORF">IWW36_003258</name>
</gene>
<keyword evidence="2" id="KW-1185">Reference proteome</keyword>
<dbReference type="EMBL" id="JANBUW010000161">
    <property type="protein sequence ID" value="KAJ2848515.1"/>
    <property type="molecule type" value="Genomic_DNA"/>
</dbReference>
<organism evidence="1 2">
    <name type="scientific">Coemansia brasiliensis</name>
    <dbReference type="NCBI Taxonomy" id="2650707"/>
    <lineage>
        <taxon>Eukaryota</taxon>
        <taxon>Fungi</taxon>
        <taxon>Fungi incertae sedis</taxon>
        <taxon>Zoopagomycota</taxon>
        <taxon>Kickxellomycotina</taxon>
        <taxon>Kickxellomycetes</taxon>
        <taxon>Kickxellales</taxon>
        <taxon>Kickxellaceae</taxon>
        <taxon>Coemansia</taxon>
    </lineage>
</organism>
<sequence>MSIANLENLDEDRTALDDWESLLYVVCWLASFGIRSEDRRSLDESLSISSWNTNEVDAAKEKRGHMHSSDIFEGRIAKDFQPRYKLLKTLAIGLHQMLFLHPGCEGALFDSATDEEPPLLNLKKTKSLPKSDPLVERSEHADAIISNLMGFLVEAEKVARDRLNK</sequence>
<protein>
    <submittedName>
        <fullName evidence="1">Uncharacterized protein</fullName>
    </submittedName>
</protein>
<dbReference type="Proteomes" id="UP001139887">
    <property type="component" value="Unassembled WGS sequence"/>
</dbReference>
<proteinExistence type="predicted"/>
<accession>A0A9W8I847</accession>
<dbReference type="OrthoDB" id="5584477at2759"/>
<evidence type="ECO:0000313" key="2">
    <source>
        <dbReference type="Proteomes" id="UP001139887"/>
    </source>
</evidence>
<dbReference type="AlphaFoldDB" id="A0A9W8I847"/>
<reference evidence="1" key="1">
    <citation type="submission" date="2022-07" db="EMBL/GenBank/DDBJ databases">
        <title>Phylogenomic reconstructions and comparative analyses of Kickxellomycotina fungi.</title>
        <authorList>
            <person name="Reynolds N.K."/>
            <person name="Stajich J.E."/>
            <person name="Barry K."/>
            <person name="Grigoriev I.V."/>
            <person name="Crous P."/>
            <person name="Smith M.E."/>
        </authorList>
    </citation>
    <scope>NUCLEOTIDE SEQUENCE</scope>
    <source>
        <strain evidence="1">NRRL 1566</strain>
    </source>
</reference>
<name>A0A9W8I847_9FUNG</name>
<comment type="caution">
    <text evidence="1">The sequence shown here is derived from an EMBL/GenBank/DDBJ whole genome shotgun (WGS) entry which is preliminary data.</text>
</comment>
<evidence type="ECO:0000313" key="1">
    <source>
        <dbReference type="EMBL" id="KAJ2848515.1"/>
    </source>
</evidence>